<dbReference type="HOGENOM" id="CLU_048323_1_0_1"/>
<dbReference type="InterPro" id="IPR001810">
    <property type="entry name" value="F-box_dom"/>
</dbReference>
<feature type="non-terminal residue" evidence="2">
    <location>
        <position position="371"/>
    </location>
</feature>
<keyword evidence="3" id="KW-1185">Reference proteome</keyword>
<feature type="domain" description="F-box" evidence="1">
    <location>
        <begin position="8"/>
        <end position="45"/>
    </location>
</feature>
<dbReference type="InterPro" id="IPR032675">
    <property type="entry name" value="LRR_dom_sf"/>
</dbReference>
<dbReference type="EMBL" id="KN823001">
    <property type="protein sequence ID" value="KIO27950.1"/>
    <property type="molecule type" value="Genomic_DNA"/>
</dbReference>
<reference evidence="3" key="2">
    <citation type="submission" date="2015-01" db="EMBL/GenBank/DDBJ databases">
        <title>Evolutionary Origins and Diversification of the Mycorrhizal Mutualists.</title>
        <authorList>
            <consortium name="DOE Joint Genome Institute"/>
            <consortium name="Mycorrhizal Genomics Consortium"/>
            <person name="Kohler A."/>
            <person name="Kuo A."/>
            <person name="Nagy L.G."/>
            <person name="Floudas D."/>
            <person name="Copeland A."/>
            <person name="Barry K.W."/>
            <person name="Cichocki N."/>
            <person name="Veneault-Fourrey C."/>
            <person name="LaButti K."/>
            <person name="Lindquist E.A."/>
            <person name="Lipzen A."/>
            <person name="Lundell T."/>
            <person name="Morin E."/>
            <person name="Murat C."/>
            <person name="Riley R."/>
            <person name="Ohm R."/>
            <person name="Sun H."/>
            <person name="Tunlid A."/>
            <person name="Henrissat B."/>
            <person name="Grigoriev I.V."/>
            <person name="Hibbett D.S."/>
            <person name="Martin F."/>
        </authorList>
    </citation>
    <scope>NUCLEOTIDE SEQUENCE [LARGE SCALE GENOMIC DNA]</scope>
    <source>
        <strain evidence="3">MUT 4182</strain>
    </source>
</reference>
<dbReference type="SUPFAM" id="SSF52047">
    <property type="entry name" value="RNI-like"/>
    <property type="match status" value="1"/>
</dbReference>
<evidence type="ECO:0000313" key="3">
    <source>
        <dbReference type="Proteomes" id="UP000054248"/>
    </source>
</evidence>
<dbReference type="Proteomes" id="UP000054248">
    <property type="component" value="Unassembled WGS sequence"/>
</dbReference>
<sequence length="371" mass="41132">MHPVWNIPELLAYILSFLDDKSHLLQCALVCRAFSVEAARLIWKTVEDFCHLFGCFPNNTISMQTPGDGSSSMKTSGDDSTFPTRTFLFLHTPDPAEWNHMRFRAGMIKELTFSEFDDYDAILEMILRQKIDLTFPELVSLHFYIAVPNRFQTFLPLFATSRLQELDISFDGSNDGLINAAMEILLVQAHPLRSLEIGATSFPDLSQNYAIRLLETTPSINYLCLTLPTSDGEDMAEVAGRLPNLQDFHLELSDGDGVRTTYSPGFGSLVSLDTWTEWTTACAIAQAITSPNIASLRVRVHDGITGPPGSLFESIATMANLNNVAFGFWDSEGLQWVDVAPLLSCRLISDFDVNIAGAGMELDDEVLLAIS</sequence>
<proteinExistence type="predicted"/>
<evidence type="ECO:0000259" key="1">
    <source>
        <dbReference type="Pfam" id="PF12937"/>
    </source>
</evidence>
<dbReference type="AlphaFoldDB" id="A0A0C3QBP4"/>
<reference evidence="2 3" key="1">
    <citation type="submission" date="2014-04" db="EMBL/GenBank/DDBJ databases">
        <authorList>
            <consortium name="DOE Joint Genome Institute"/>
            <person name="Kuo A."/>
            <person name="Girlanda M."/>
            <person name="Perotto S."/>
            <person name="Kohler A."/>
            <person name="Nagy L.G."/>
            <person name="Floudas D."/>
            <person name="Copeland A."/>
            <person name="Barry K.W."/>
            <person name="Cichocki N."/>
            <person name="Veneault-Fourrey C."/>
            <person name="LaButti K."/>
            <person name="Lindquist E.A."/>
            <person name="Lipzen A."/>
            <person name="Lundell T."/>
            <person name="Morin E."/>
            <person name="Murat C."/>
            <person name="Sun H."/>
            <person name="Tunlid A."/>
            <person name="Henrissat B."/>
            <person name="Grigoriev I.V."/>
            <person name="Hibbett D.S."/>
            <person name="Martin F."/>
            <person name="Nordberg H.P."/>
            <person name="Cantor M.N."/>
            <person name="Hua S.X."/>
        </authorList>
    </citation>
    <scope>NUCLEOTIDE SEQUENCE [LARGE SCALE GENOMIC DNA]</scope>
    <source>
        <strain evidence="2 3">MUT 4182</strain>
    </source>
</reference>
<name>A0A0C3QBP4_9AGAM</name>
<evidence type="ECO:0000313" key="2">
    <source>
        <dbReference type="EMBL" id="KIO27950.1"/>
    </source>
</evidence>
<dbReference type="CDD" id="cd09917">
    <property type="entry name" value="F-box_SF"/>
    <property type="match status" value="1"/>
</dbReference>
<organism evidence="2 3">
    <name type="scientific">Tulasnella calospora MUT 4182</name>
    <dbReference type="NCBI Taxonomy" id="1051891"/>
    <lineage>
        <taxon>Eukaryota</taxon>
        <taxon>Fungi</taxon>
        <taxon>Dikarya</taxon>
        <taxon>Basidiomycota</taxon>
        <taxon>Agaricomycotina</taxon>
        <taxon>Agaricomycetes</taxon>
        <taxon>Cantharellales</taxon>
        <taxon>Tulasnellaceae</taxon>
        <taxon>Tulasnella</taxon>
    </lineage>
</organism>
<protein>
    <recommendedName>
        <fullName evidence="1">F-box domain-containing protein</fullName>
    </recommendedName>
</protein>
<dbReference type="Pfam" id="PF12937">
    <property type="entry name" value="F-box-like"/>
    <property type="match status" value="1"/>
</dbReference>
<dbReference type="OrthoDB" id="3209747at2759"/>
<gene>
    <name evidence="2" type="ORF">M407DRAFT_22858</name>
</gene>
<dbReference type="Gene3D" id="3.80.10.10">
    <property type="entry name" value="Ribonuclease Inhibitor"/>
    <property type="match status" value="1"/>
</dbReference>
<dbReference type="SUPFAM" id="SSF81383">
    <property type="entry name" value="F-box domain"/>
    <property type="match status" value="1"/>
</dbReference>
<dbReference type="InterPro" id="IPR036047">
    <property type="entry name" value="F-box-like_dom_sf"/>
</dbReference>
<accession>A0A0C3QBP4</accession>